<organism evidence="6 7">
    <name type="scientific">Phoenix dactylifera</name>
    <name type="common">Date palm</name>
    <dbReference type="NCBI Taxonomy" id="42345"/>
    <lineage>
        <taxon>Eukaryota</taxon>
        <taxon>Viridiplantae</taxon>
        <taxon>Streptophyta</taxon>
        <taxon>Embryophyta</taxon>
        <taxon>Tracheophyta</taxon>
        <taxon>Spermatophyta</taxon>
        <taxon>Magnoliopsida</taxon>
        <taxon>Liliopsida</taxon>
        <taxon>Arecaceae</taxon>
        <taxon>Coryphoideae</taxon>
        <taxon>Phoeniceae</taxon>
        <taxon>Phoenix</taxon>
    </lineage>
</organism>
<accession>A0A8B9A6X4</accession>
<evidence type="ECO:0000256" key="3">
    <source>
        <dbReference type="ARBA" id="ARBA00013306"/>
    </source>
</evidence>
<dbReference type="PANTHER" id="PTHR12921:SF0">
    <property type="entry name" value="UBIQUITIN-FOLD MODIFIER-CONJUGATING ENZYME 1"/>
    <property type="match status" value="1"/>
</dbReference>
<keyword evidence="6" id="KW-1185">Reference proteome</keyword>
<comment type="similarity">
    <text evidence="2">Belongs to the ubiquitin-conjugating enzyme family. UFC1 subfamily.</text>
</comment>
<dbReference type="GO" id="GO:0061657">
    <property type="term" value="F:UFM1 conjugating enzyme activity"/>
    <property type="evidence" value="ECO:0007669"/>
    <property type="project" value="InterPro"/>
</dbReference>
<dbReference type="InterPro" id="IPR014806">
    <property type="entry name" value="Ufc1"/>
</dbReference>
<dbReference type="AlphaFoldDB" id="A0A8B9A6X4"/>
<evidence type="ECO:0000256" key="4">
    <source>
        <dbReference type="ARBA" id="ARBA00022786"/>
    </source>
</evidence>
<dbReference type="RefSeq" id="XP_038982405.1">
    <property type="nucleotide sequence ID" value="XM_039126477.1"/>
</dbReference>
<dbReference type="GO" id="GO:0005737">
    <property type="term" value="C:cytoplasm"/>
    <property type="evidence" value="ECO:0007669"/>
    <property type="project" value="TreeGrafter"/>
</dbReference>
<dbReference type="Proteomes" id="UP000228380">
    <property type="component" value="Chromosome 5"/>
</dbReference>
<dbReference type="Pfam" id="PF08694">
    <property type="entry name" value="UFC1"/>
    <property type="match status" value="1"/>
</dbReference>
<dbReference type="Gene3D" id="3.10.110.10">
    <property type="entry name" value="Ubiquitin Conjugating Enzyme"/>
    <property type="match status" value="1"/>
</dbReference>
<dbReference type="PANTHER" id="PTHR12921">
    <property type="entry name" value="UBIQUITIN-FOLD MODIFIER-CONJUGATING ENZYME 1"/>
    <property type="match status" value="1"/>
</dbReference>
<dbReference type="InterPro" id="IPR016135">
    <property type="entry name" value="UBQ-conjugating_enzyme/RWD"/>
</dbReference>
<evidence type="ECO:0000313" key="7">
    <source>
        <dbReference type="RefSeq" id="XP_038982405.1"/>
    </source>
</evidence>
<dbReference type="OrthoDB" id="10256182at2759"/>
<proteinExistence type="inferred from homology"/>
<evidence type="ECO:0000256" key="2">
    <source>
        <dbReference type="ARBA" id="ARBA00008451"/>
    </source>
</evidence>
<dbReference type="CDD" id="cd11686">
    <property type="entry name" value="UBCc_UFC1"/>
    <property type="match status" value="1"/>
</dbReference>
<protein>
    <recommendedName>
        <fullName evidence="3">Ubiquitin-fold modifier-conjugating enzyme 1</fullName>
    </recommendedName>
    <alternativeName>
        <fullName evidence="5">Ufm1-conjugating enzyme 1</fullName>
    </alternativeName>
</protein>
<dbReference type="GeneID" id="103703983"/>
<evidence type="ECO:0000256" key="5">
    <source>
        <dbReference type="ARBA" id="ARBA00032490"/>
    </source>
</evidence>
<evidence type="ECO:0000256" key="1">
    <source>
        <dbReference type="ARBA" id="ARBA00003655"/>
    </source>
</evidence>
<evidence type="ECO:0000313" key="6">
    <source>
        <dbReference type="Proteomes" id="UP000228380"/>
    </source>
</evidence>
<dbReference type="GO" id="GO:1990592">
    <property type="term" value="P:protein K69-linked ufmylation"/>
    <property type="evidence" value="ECO:0007669"/>
    <property type="project" value="TreeGrafter"/>
</dbReference>
<name>A0A8B9A6X4_PHODC</name>
<reference evidence="6" key="1">
    <citation type="journal article" date="2019" name="Nat. Commun.">
        <title>Genome-wide association mapping of date palm fruit traits.</title>
        <authorList>
            <person name="Hazzouri K.M."/>
            <person name="Gros-Balthazard M."/>
            <person name="Flowers J.M."/>
            <person name="Copetti D."/>
            <person name="Lemansour A."/>
            <person name="Lebrun M."/>
            <person name="Masmoudi K."/>
            <person name="Ferrand S."/>
            <person name="Dhar M.I."/>
            <person name="Fresquez Z.A."/>
            <person name="Rosas U."/>
            <person name="Zhang J."/>
            <person name="Talag J."/>
            <person name="Lee S."/>
            <person name="Kudrna D."/>
            <person name="Powell R.F."/>
            <person name="Leitch I.J."/>
            <person name="Krueger R.R."/>
            <person name="Wing R.A."/>
            <person name="Amiri K.M.A."/>
            <person name="Purugganan M.D."/>
        </authorList>
    </citation>
    <scope>NUCLEOTIDE SEQUENCE [LARGE SCALE GENOMIC DNA]</scope>
    <source>
        <strain evidence="6">cv. Khalas</strain>
    </source>
</reference>
<dbReference type="FunFam" id="3.10.110.10:FF:000053">
    <property type="entry name" value="Ubiquitin-fold modifier-conjugating enzyme 1"/>
    <property type="match status" value="1"/>
</dbReference>
<comment type="function">
    <text evidence="1">E2-like enzyme which forms an intermediate with UFM1 via a thioester linkage.</text>
</comment>
<dbReference type="SUPFAM" id="SSF54495">
    <property type="entry name" value="UBC-like"/>
    <property type="match status" value="1"/>
</dbReference>
<sequence length="260" mass="29459">MEGWDPSTQSALTQIPLLSTRAGPRDGAAWTQRLKEEYRALIAYTSMNKAGDNDWFRIAAANPEGTRWEGSCWYVHNLRRYEFTLQFDIPVTYPATAPEIELPQIDGKTHKMYRGGKICLTVHFKPLWAKNCPRFGIAHALCLGLAPWLAAEVPILVDSGMVDELWSLEHFEICVVGEQRWTCAKFIKAQTRADVTPKICRTPGSAPPETFRWRCTEPFKGETSDKACKCSERSSGTRVLGLKLRGRRSMKNNELAVEMY</sequence>
<reference evidence="7" key="2">
    <citation type="submission" date="2025-08" db="UniProtKB">
        <authorList>
            <consortium name="RefSeq"/>
        </authorList>
    </citation>
    <scope>IDENTIFICATION</scope>
    <source>
        <tissue evidence="7">Young leaves</tissue>
    </source>
</reference>
<keyword evidence="4" id="KW-0833">Ubl conjugation pathway</keyword>
<gene>
    <name evidence="7" type="primary">LOC103703983</name>
</gene>